<dbReference type="Pfam" id="PF01839">
    <property type="entry name" value="FG-GAP"/>
    <property type="match status" value="4"/>
</dbReference>
<dbReference type="PANTHER" id="PTHR23221">
    <property type="entry name" value="GLYCOSYLPHOSPHATIDYLINOSITOL PHOSPHOLIPASE D"/>
    <property type="match status" value="1"/>
</dbReference>
<dbReference type="AlphaFoldDB" id="A0A2P4UMA3"/>
<reference evidence="6 7" key="1">
    <citation type="journal article" date="2017" name="Chemistry">
        <title>Isolation, Biosynthesis and Chemical Modifications of Rubterolones A-F: Rare Tropolone Alkaloids from Actinomadura sp. 5-2.</title>
        <authorList>
            <person name="Guo H."/>
            <person name="Benndorf R."/>
            <person name="Leichnitz D."/>
            <person name="Klassen J.L."/>
            <person name="Vollmers J."/>
            <person name="Gorls H."/>
            <person name="Steinacker M."/>
            <person name="Weigel C."/>
            <person name="Dahse H.M."/>
            <person name="Kaster A.K."/>
            <person name="de Beer Z.W."/>
            <person name="Poulsen M."/>
            <person name="Beemelmanns C."/>
        </authorList>
    </citation>
    <scope>NUCLEOTIDE SEQUENCE [LARGE SCALE GENOMIC DNA]</scope>
    <source>
        <strain evidence="6 7">5-2</strain>
    </source>
</reference>
<dbReference type="Pfam" id="PF13517">
    <property type="entry name" value="FG-GAP_3"/>
    <property type="match status" value="1"/>
</dbReference>
<dbReference type="Proteomes" id="UP000242367">
    <property type="component" value="Unassembled WGS sequence"/>
</dbReference>
<protein>
    <submittedName>
        <fullName evidence="6">FG-GAP repeat protein</fullName>
    </submittedName>
</protein>
<sequence length="461" mass="46821" precursor="true">MRFRAAHALALAAVTGACGLAAAGPATARAAARPYDFDGDGRRDLALGSPAGTVGDKKKAGFVTVVYGSKTGVDPRRRQVVTQASAGVPGAPEAGDRFGASLTSADLDRDGYADLAVGAPGEDGRAADTGTVTVLWGSPSGLRGAAAFGENGAAGKGHRFGETLTAGDLQGDGTPELFVTAPGTSTFTWLSFRGRKVTVRPGARSGYGLDRSWIAAGDVTGDGRADVVYGWYDHDDPEVDHRRGFTLFTANGRGGLDRGRTVYTTVHALAVADFDGDGRADVAVGDTYDRPWTGGAVTVHRGTPFGLGGTYTLHRDTSGVPGRAVMEDNFGAALAAGDVNRDGRADLAVGAPKTDRGNVFDAGSAYVLYGSPSGLTGRGAQEITRSTTGVPGAVRAYEHLGAQVALLDHDGDGRADLTIGVPDADGGNGTLITLGKNVTTITATTLGVRSRTAALGGLIGG</sequence>
<organism evidence="6 7">
    <name type="scientific">Actinomadura rubteroloni</name>
    <dbReference type="NCBI Taxonomy" id="1926885"/>
    <lineage>
        <taxon>Bacteria</taxon>
        <taxon>Bacillati</taxon>
        <taxon>Actinomycetota</taxon>
        <taxon>Actinomycetes</taxon>
        <taxon>Streptosporangiales</taxon>
        <taxon>Thermomonosporaceae</taxon>
        <taxon>Actinomadura</taxon>
    </lineage>
</organism>
<gene>
    <name evidence="6" type="ORF">BTM25_05690</name>
</gene>
<keyword evidence="1 5" id="KW-0732">Signal</keyword>
<dbReference type="EMBL" id="MTBP01000001">
    <property type="protein sequence ID" value="POM26180.1"/>
    <property type="molecule type" value="Genomic_DNA"/>
</dbReference>
<evidence type="ECO:0000256" key="2">
    <source>
        <dbReference type="ARBA" id="ARBA00022737"/>
    </source>
</evidence>
<evidence type="ECO:0000256" key="4">
    <source>
        <dbReference type="ARBA" id="ARBA00023180"/>
    </source>
</evidence>
<dbReference type="InterPro" id="IPR013519">
    <property type="entry name" value="Int_alpha_beta-p"/>
</dbReference>
<evidence type="ECO:0000256" key="5">
    <source>
        <dbReference type="SAM" id="SignalP"/>
    </source>
</evidence>
<evidence type="ECO:0000313" key="7">
    <source>
        <dbReference type="Proteomes" id="UP000242367"/>
    </source>
</evidence>
<keyword evidence="7" id="KW-1185">Reference proteome</keyword>
<dbReference type="InterPro" id="IPR013517">
    <property type="entry name" value="FG-GAP"/>
</dbReference>
<keyword evidence="3" id="KW-0378">Hydrolase</keyword>
<feature type="signal peptide" evidence="5">
    <location>
        <begin position="1"/>
        <end position="23"/>
    </location>
</feature>
<dbReference type="PROSITE" id="PS51470">
    <property type="entry name" value="FG_GAP"/>
    <property type="match status" value="2"/>
</dbReference>
<dbReference type="PROSITE" id="PS51257">
    <property type="entry name" value="PROKAR_LIPOPROTEIN"/>
    <property type="match status" value="1"/>
</dbReference>
<dbReference type="Gene3D" id="2.130.10.130">
    <property type="entry name" value="Integrin alpha, N-terminal"/>
    <property type="match status" value="3"/>
</dbReference>
<comment type="caution">
    <text evidence="6">The sequence shown here is derived from an EMBL/GenBank/DDBJ whole genome shotgun (WGS) entry which is preliminary data.</text>
</comment>
<dbReference type="SMART" id="SM00191">
    <property type="entry name" value="Int_alpha"/>
    <property type="match status" value="6"/>
</dbReference>
<dbReference type="GO" id="GO:0016787">
    <property type="term" value="F:hydrolase activity"/>
    <property type="evidence" value="ECO:0007669"/>
    <property type="project" value="UniProtKB-KW"/>
</dbReference>
<name>A0A2P4UMA3_9ACTN</name>
<proteinExistence type="predicted"/>
<dbReference type="InterPro" id="IPR028994">
    <property type="entry name" value="Integrin_alpha_N"/>
</dbReference>
<evidence type="ECO:0000313" key="6">
    <source>
        <dbReference type="EMBL" id="POM26180.1"/>
    </source>
</evidence>
<dbReference type="RefSeq" id="WP_103561185.1">
    <property type="nucleotide sequence ID" value="NZ_MTBP01000001.1"/>
</dbReference>
<evidence type="ECO:0000256" key="3">
    <source>
        <dbReference type="ARBA" id="ARBA00022801"/>
    </source>
</evidence>
<evidence type="ECO:0000256" key="1">
    <source>
        <dbReference type="ARBA" id="ARBA00022729"/>
    </source>
</evidence>
<dbReference type="SUPFAM" id="SSF69318">
    <property type="entry name" value="Integrin alpha N-terminal domain"/>
    <property type="match status" value="1"/>
</dbReference>
<dbReference type="PANTHER" id="PTHR23221:SF7">
    <property type="entry name" value="PHOSPHATIDYLINOSITOL-GLYCAN-SPECIFIC PHOSPHOLIPASE D"/>
    <property type="match status" value="1"/>
</dbReference>
<keyword evidence="4" id="KW-0325">Glycoprotein</keyword>
<accession>A0A2P4UMA3</accession>
<keyword evidence="2" id="KW-0677">Repeat</keyword>
<feature type="chain" id="PRO_5039429329" evidence="5">
    <location>
        <begin position="24"/>
        <end position="461"/>
    </location>
</feature>